<dbReference type="GO" id="GO:0003700">
    <property type="term" value="F:DNA-binding transcription factor activity"/>
    <property type="evidence" value="ECO:0007669"/>
    <property type="project" value="TreeGrafter"/>
</dbReference>
<dbReference type="InterPro" id="IPR000843">
    <property type="entry name" value="HTH_LacI"/>
</dbReference>
<evidence type="ECO:0000256" key="2">
    <source>
        <dbReference type="ARBA" id="ARBA00023125"/>
    </source>
</evidence>
<reference evidence="5 6" key="1">
    <citation type="journal article" date="2015" name="Genome Announc.">
        <title>Expanding the biotechnology potential of lactobacilli through comparative genomics of 213 strains and associated genera.</title>
        <authorList>
            <person name="Sun Z."/>
            <person name="Harris H.M."/>
            <person name="McCann A."/>
            <person name="Guo C."/>
            <person name="Argimon S."/>
            <person name="Zhang W."/>
            <person name="Yang X."/>
            <person name="Jeffery I.B."/>
            <person name="Cooney J.C."/>
            <person name="Kagawa T.F."/>
            <person name="Liu W."/>
            <person name="Song Y."/>
            <person name="Salvetti E."/>
            <person name="Wrobel A."/>
            <person name="Rasinkangas P."/>
            <person name="Parkhill J."/>
            <person name="Rea M.C."/>
            <person name="O'Sullivan O."/>
            <person name="Ritari J."/>
            <person name="Douillard F.P."/>
            <person name="Paul Ross R."/>
            <person name="Yang R."/>
            <person name="Briner A.E."/>
            <person name="Felis G.E."/>
            <person name="de Vos W.M."/>
            <person name="Barrangou R."/>
            <person name="Klaenhammer T.R."/>
            <person name="Caufield P.W."/>
            <person name="Cui Y."/>
            <person name="Zhang H."/>
            <person name="O'Toole P.W."/>
        </authorList>
    </citation>
    <scope>NUCLEOTIDE SEQUENCE [LARGE SCALE GENOMIC DNA]</scope>
    <source>
        <strain evidence="5 6">DSM 18001</strain>
    </source>
</reference>
<dbReference type="Pfam" id="PF00356">
    <property type="entry name" value="LacI"/>
    <property type="match status" value="1"/>
</dbReference>
<dbReference type="GO" id="GO:0000976">
    <property type="term" value="F:transcription cis-regulatory region binding"/>
    <property type="evidence" value="ECO:0007669"/>
    <property type="project" value="TreeGrafter"/>
</dbReference>
<dbReference type="Proteomes" id="UP000051859">
    <property type="component" value="Unassembled WGS sequence"/>
</dbReference>
<gene>
    <name evidence="5" type="ORF">IV81_GL000229</name>
</gene>
<dbReference type="InterPro" id="IPR010982">
    <property type="entry name" value="Lambda_DNA-bd_dom_sf"/>
</dbReference>
<dbReference type="SMART" id="SM00354">
    <property type="entry name" value="HTH_LACI"/>
    <property type="match status" value="1"/>
</dbReference>
<sequence>MATLSDVAKLANVSKMTVSRVINHPEQVTDDLKEMVYRAMRDVNYRPNIAAKALVNNRTQIIKFLILEDLDVAEPYYMKLLVGIARVLSERQYSLQLVTRKSIDIGDCDGFIVTGMLKADTDWIKSFEKPVVIFGENHDGLDSVDTDNRQGTKVSTEYALKVGYTHLTFIGLDRDEAFEYAREAGYIEAVQTQQMIPDIHRMANHSHLASDFIKQHWDNIEKNTAFICGSDRLALGVERGIFESGGNVPDGYGVIGFDGVFLNQVSDPKLTTIEQPEEMMGEAIADMVLNKIKQNNIPQGSKLFSPHLLIGGSTRKIVNGNN</sequence>
<dbReference type="PANTHER" id="PTHR30146">
    <property type="entry name" value="LACI-RELATED TRANSCRIPTIONAL REPRESSOR"/>
    <property type="match status" value="1"/>
</dbReference>
<dbReference type="SUPFAM" id="SSF47413">
    <property type="entry name" value="lambda repressor-like DNA-binding domains"/>
    <property type="match status" value="1"/>
</dbReference>
<dbReference type="PANTHER" id="PTHR30146:SF154">
    <property type="entry name" value="TRANSCRIPTION REGULATOR, MEMBER OF GALR FAMILY"/>
    <property type="match status" value="1"/>
</dbReference>
<evidence type="ECO:0000259" key="4">
    <source>
        <dbReference type="PROSITE" id="PS50932"/>
    </source>
</evidence>
<dbReference type="RefSeq" id="WP_057803153.1">
    <property type="nucleotide sequence ID" value="NZ_JQBX01000010.1"/>
</dbReference>
<evidence type="ECO:0000313" key="6">
    <source>
        <dbReference type="Proteomes" id="UP000051859"/>
    </source>
</evidence>
<dbReference type="EMBL" id="JQBX01000010">
    <property type="protein sequence ID" value="KRN93826.1"/>
    <property type="molecule type" value="Genomic_DNA"/>
</dbReference>
<dbReference type="InterPro" id="IPR028082">
    <property type="entry name" value="Peripla_BP_I"/>
</dbReference>
<dbReference type="PROSITE" id="PS50932">
    <property type="entry name" value="HTH_LACI_2"/>
    <property type="match status" value="1"/>
</dbReference>
<proteinExistence type="predicted"/>
<comment type="caution">
    <text evidence="5">The sequence shown here is derived from an EMBL/GenBank/DDBJ whole genome shotgun (WGS) entry which is preliminary data.</text>
</comment>
<dbReference type="AlphaFoldDB" id="A0A0R2KWC4"/>
<keyword evidence="3" id="KW-0804">Transcription</keyword>
<feature type="domain" description="HTH lacI-type" evidence="4">
    <location>
        <begin position="2"/>
        <end position="56"/>
    </location>
</feature>
<keyword evidence="2" id="KW-0238">DNA-binding</keyword>
<accession>A0A0R2KWC4</accession>
<evidence type="ECO:0000313" key="5">
    <source>
        <dbReference type="EMBL" id="KRN93826.1"/>
    </source>
</evidence>
<name>A0A0R2KWC4_9LACO</name>
<dbReference type="PATRIC" id="fig|331679.3.peg.233"/>
<organism evidence="5 6">
    <name type="scientific">Pediococcus stilesii</name>
    <dbReference type="NCBI Taxonomy" id="331679"/>
    <lineage>
        <taxon>Bacteria</taxon>
        <taxon>Bacillati</taxon>
        <taxon>Bacillota</taxon>
        <taxon>Bacilli</taxon>
        <taxon>Lactobacillales</taxon>
        <taxon>Lactobacillaceae</taxon>
        <taxon>Pediococcus</taxon>
    </lineage>
</organism>
<keyword evidence="1" id="KW-0805">Transcription regulation</keyword>
<protein>
    <recommendedName>
        <fullName evidence="4">HTH lacI-type domain-containing protein</fullName>
    </recommendedName>
</protein>
<keyword evidence="6" id="KW-1185">Reference proteome</keyword>
<evidence type="ECO:0000256" key="1">
    <source>
        <dbReference type="ARBA" id="ARBA00023015"/>
    </source>
</evidence>
<dbReference type="Pfam" id="PF13377">
    <property type="entry name" value="Peripla_BP_3"/>
    <property type="match status" value="1"/>
</dbReference>
<dbReference type="PROSITE" id="PS00356">
    <property type="entry name" value="HTH_LACI_1"/>
    <property type="match status" value="1"/>
</dbReference>
<dbReference type="CDD" id="cd01392">
    <property type="entry name" value="HTH_LacI"/>
    <property type="match status" value="1"/>
</dbReference>
<dbReference type="PRINTS" id="PR00036">
    <property type="entry name" value="HTHLACI"/>
</dbReference>
<dbReference type="InterPro" id="IPR046335">
    <property type="entry name" value="LacI/GalR-like_sensor"/>
</dbReference>
<evidence type="ECO:0000256" key="3">
    <source>
        <dbReference type="ARBA" id="ARBA00023163"/>
    </source>
</evidence>
<dbReference type="Gene3D" id="3.40.50.2300">
    <property type="match status" value="2"/>
</dbReference>
<dbReference type="STRING" id="331679.IV81_GL000229"/>
<dbReference type="SUPFAM" id="SSF53822">
    <property type="entry name" value="Periplasmic binding protein-like I"/>
    <property type="match status" value="1"/>
</dbReference>
<dbReference type="Gene3D" id="1.10.260.40">
    <property type="entry name" value="lambda repressor-like DNA-binding domains"/>
    <property type="match status" value="1"/>
</dbReference>